<gene>
    <name evidence="1" type="ORF">F5144DRAFT_556059</name>
</gene>
<evidence type="ECO:0000313" key="2">
    <source>
        <dbReference type="Proteomes" id="UP000724584"/>
    </source>
</evidence>
<name>A0ACB7PRN8_9PEZI</name>
<comment type="caution">
    <text evidence="1">The sequence shown here is derived from an EMBL/GenBank/DDBJ whole genome shotgun (WGS) entry which is preliminary data.</text>
</comment>
<keyword evidence="2" id="KW-1185">Reference proteome</keyword>
<organism evidence="1 2">
    <name type="scientific">Chaetomium tenue</name>
    <dbReference type="NCBI Taxonomy" id="1854479"/>
    <lineage>
        <taxon>Eukaryota</taxon>
        <taxon>Fungi</taxon>
        <taxon>Dikarya</taxon>
        <taxon>Ascomycota</taxon>
        <taxon>Pezizomycotina</taxon>
        <taxon>Sordariomycetes</taxon>
        <taxon>Sordariomycetidae</taxon>
        <taxon>Sordariales</taxon>
        <taxon>Chaetomiaceae</taxon>
        <taxon>Chaetomium</taxon>
    </lineage>
</organism>
<dbReference type="Proteomes" id="UP000724584">
    <property type="component" value="Unassembled WGS sequence"/>
</dbReference>
<sequence>MHEQPPVSVKGQHRTPFHLCPDTLLARPGHDTDVSVSRTSGPHHKEAYSSTNQELHASPEPVRSPSRIHPFIPSAPNQRKMASRIPSTDPASEGHNHAYANQPTSPGKTRPGEKTDGVFRSNKPWSATNNDLRVHVRTLSSSYHWSITSFCVGYKPAALQIALSWTEPLDVGALRVVQVPWGRVRGGMTVGRCGPRSVSPRAPAAQRDWVWWSRVGLR</sequence>
<reference evidence="1 2" key="1">
    <citation type="journal article" date="2021" name="Nat. Commun.">
        <title>Genetic determinants of endophytism in the Arabidopsis root mycobiome.</title>
        <authorList>
            <person name="Mesny F."/>
            <person name="Miyauchi S."/>
            <person name="Thiergart T."/>
            <person name="Pickel B."/>
            <person name="Atanasova L."/>
            <person name="Karlsson M."/>
            <person name="Huettel B."/>
            <person name="Barry K.W."/>
            <person name="Haridas S."/>
            <person name="Chen C."/>
            <person name="Bauer D."/>
            <person name="Andreopoulos W."/>
            <person name="Pangilinan J."/>
            <person name="LaButti K."/>
            <person name="Riley R."/>
            <person name="Lipzen A."/>
            <person name="Clum A."/>
            <person name="Drula E."/>
            <person name="Henrissat B."/>
            <person name="Kohler A."/>
            <person name="Grigoriev I.V."/>
            <person name="Martin F.M."/>
            <person name="Hacquard S."/>
        </authorList>
    </citation>
    <scope>NUCLEOTIDE SEQUENCE [LARGE SCALE GENOMIC DNA]</scope>
    <source>
        <strain evidence="1 2">MPI-SDFR-AT-0079</strain>
    </source>
</reference>
<evidence type="ECO:0000313" key="1">
    <source>
        <dbReference type="EMBL" id="KAH6650393.1"/>
    </source>
</evidence>
<proteinExistence type="predicted"/>
<dbReference type="EMBL" id="JAGIZQ010000001">
    <property type="protein sequence ID" value="KAH6650393.1"/>
    <property type="molecule type" value="Genomic_DNA"/>
</dbReference>
<protein>
    <submittedName>
        <fullName evidence="1">Uncharacterized protein</fullName>
    </submittedName>
</protein>
<accession>A0ACB7PRN8</accession>